<organism evidence="2 3">
    <name type="scientific">Actinoplanes octamycinicus</name>
    <dbReference type="NCBI Taxonomy" id="135948"/>
    <lineage>
        <taxon>Bacteria</taxon>
        <taxon>Bacillati</taxon>
        <taxon>Actinomycetota</taxon>
        <taxon>Actinomycetes</taxon>
        <taxon>Micromonosporales</taxon>
        <taxon>Micromonosporaceae</taxon>
        <taxon>Actinoplanes</taxon>
    </lineage>
</organism>
<name>A0A7W7H7S4_9ACTN</name>
<dbReference type="EMBL" id="JACHNB010000001">
    <property type="protein sequence ID" value="MBB4745177.1"/>
    <property type="molecule type" value="Genomic_DNA"/>
</dbReference>
<dbReference type="Proteomes" id="UP000546162">
    <property type="component" value="Unassembled WGS sequence"/>
</dbReference>
<evidence type="ECO:0000256" key="1">
    <source>
        <dbReference type="SAM" id="SignalP"/>
    </source>
</evidence>
<protein>
    <submittedName>
        <fullName evidence="2">Uncharacterized protein</fullName>
    </submittedName>
</protein>
<comment type="caution">
    <text evidence="2">The sequence shown here is derived from an EMBL/GenBank/DDBJ whole genome shotgun (WGS) entry which is preliminary data.</text>
</comment>
<proteinExistence type="predicted"/>
<dbReference type="AlphaFoldDB" id="A0A7W7H7S4"/>
<reference evidence="2 3" key="1">
    <citation type="submission" date="2020-08" db="EMBL/GenBank/DDBJ databases">
        <title>Sequencing the genomes of 1000 actinobacteria strains.</title>
        <authorList>
            <person name="Klenk H.-P."/>
        </authorList>
    </citation>
    <scope>NUCLEOTIDE SEQUENCE [LARGE SCALE GENOMIC DNA]</scope>
    <source>
        <strain evidence="2 3">DSM 45809</strain>
    </source>
</reference>
<dbReference type="RefSeq" id="WP_185045456.1">
    <property type="nucleotide sequence ID" value="NZ_BAABFG010000005.1"/>
</dbReference>
<feature type="chain" id="PRO_5039281560" evidence="1">
    <location>
        <begin position="23"/>
        <end position="121"/>
    </location>
</feature>
<evidence type="ECO:0000313" key="2">
    <source>
        <dbReference type="EMBL" id="MBB4745177.1"/>
    </source>
</evidence>
<accession>A0A7W7H7S4</accession>
<evidence type="ECO:0000313" key="3">
    <source>
        <dbReference type="Proteomes" id="UP000546162"/>
    </source>
</evidence>
<keyword evidence="1" id="KW-0732">Signal</keyword>
<sequence length="121" mass="12497">MRIRHLVSALLATGLLAGPAGCGGAEPDPRGRLAVCLAPTAERPAGKQVRIEFRRAGEPVAGGSLPVGTVFHARIPVGADIDVYVDDDLVADSRAAVVAGKALYLRGEGCPEIPDTDDDVE</sequence>
<gene>
    <name evidence="2" type="ORF">BJY16_008636</name>
</gene>
<keyword evidence="3" id="KW-1185">Reference proteome</keyword>
<feature type="signal peptide" evidence="1">
    <location>
        <begin position="1"/>
        <end position="22"/>
    </location>
</feature>